<reference evidence="2" key="1">
    <citation type="journal article" date="2015" name="Nature">
        <title>Complex archaea that bridge the gap between prokaryotes and eukaryotes.</title>
        <authorList>
            <person name="Spang A."/>
            <person name="Saw J.H."/>
            <person name="Jorgensen S.L."/>
            <person name="Zaremba-Niedzwiedzka K."/>
            <person name="Martijn J."/>
            <person name="Lind A.E."/>
            <person name="van Eijk R."/>
            <person name="Schleper C."/>
            <person name="Guy L."/>
            <person name="Ettema T.J."/>
        </authorList>
    </citation>
    <scope>NUCLEOTIDE SEQUENCE</scope>
</reference>
<feature type="non-terminal residue" evidence="2">
    <location>
        <position position="28"/>
    </location>
</feature>
<gene>
    <name evidence="2" type="ORF">LCGC14_1917020</name>
</gene>
<dbReference type="AlphaFoldDB" id="A0A0F9FRQ1"/>
<sequence length="28" mass="3166">MIKISGEFDDDDGEYGTDYDPNDVDPEN</sequence>
<proteinExistence type="predicted"/>
<name>A0A0F9FRQ1_9ZZZZ</name>
<accession>A0A0F9FRQ1</accession>
<feature type="region of interest" description="Disordered" evidence="1">
    <location>
        <begin position="1"/>
        <end position="28"/>
    </location>
</feature>
<protein>
    <submittedName>
        <fullName evidence="2">Uncharacterized protein</fullName>
    </submittedName>
</protein>
<comment type="caution">
    <text evidence="2">The sequence shown here is derived from an EMBL/GenBank/DDBJ whole genome shotgun (WGS) entry which is preliminary data.</text>
</comment>
<organism evidence="2">
    <name type="scientific">marine sediment metagenome</name>
    <dbReference type="NCBI Taxonomy" id="412755"/>
    <lineage>
        <taxon>unclassified sequences</taxon>
        <taxon>metagenomes</taxon>
        <taxon>ecological metagenomes</taxon>
    </lineage>
</organism>
<evidence type="ECO:0000313" key="2">
    <source>
        <dbReference type="EMBL" id="KKL89204.1"/>
    </source>
</evidence>
<dbReference type="EMBL" id="LAZR01020351">
    <property type="protein sequence ID" value="KKL89204.1"/>
    <property type="molecule type" value="Genomic_DNA"/>
</dbReference>
<evidence type="ECO:0000256" key="1">
    <source>
        <dbReference type="SAM" id="MobiDB-lite"/>
    </source>
</evidence>
<feature type="compositionally biased region" description="Acidic residues" evidence="1">
    <location>
        <begin position="7"/>
        <end position="28"/>
    </location>
</feature>